<dbReference type="HOGENOM" id="CLU_2445200_0_0_1"/>
<name>A0A061DG57_THECC</name>
<accession>A0A061DG57</accession>
<dbReference type="AlphaFoldDB" id="A0A061DG57"/>
<reference evidence="1 2" key="1">
    <citation type="journal article" date="2013" name="Genome Biol.">
        <title>The genome sequence of the most widely cultivated cacao type and its use to identify candidate genes regulating pod color.</title>
        <authorList>
            <person name="Motamayor J.C."/>
            <person name="Mockaitis K."/>
            <person name="Schmutz J."/>
            <person name="Haiminen N."/>
            <person name="Iii D.L."/>
            <person name="Cornejo O."/>
            <person name="Findley S.D."/>
            <person name="Zheng P."/>
            <person name="Utro F."/>
            <person name="Royaert S."/>
            <person name="Saski C."/>
            <person name="Jenkins J."/>
            <person name="Podicheti R."/>
            <person name="Zhao M."/>
            <person name="Scheffler B.E."/>
            <person name="Stack J.C."/>
            <person name="Feltus F.A."/>
            <person name="Mustiga G.M."/>
            <person name="Amores F."/>
            <person name="Phillips W."/>
            <person name="Marelli J.P."/>
            <person name="May G.D."/>
            <person name="Shapiro H."/>
            <person name="Ma J."/>
            <person name="Bustamante C.D."/>
            <person name="Schnell R.J."/>
            <person name="Main D."/>
            <person name="Gilbert D."/>
            <person name="Parida L."/>
            <person name="Kuhn D.N."/>
        </authorList>
    </citation>
    <scope>NUCLEOTIDE SEQUENCE [LARGE SCALE GENOMIC DNA]</scope>
    <source>
        <strain evidence="2">cv. Matina 1-6</strain>
    </source>
</reference>
<dbReference type="Gramene" id="EOX91067">
    <property type="protein sequence ID" value="EOX91067"/>
    <property type="gene ID" value="TCM_000363"/>
</dbReference>
<evidence type="ECO:0000313" key="1">
    <source>
        <dbReference type="EMBL" id="EOX91067.1"/>
    </source>
</evidence>
<evidence type="ECO:0000313" key="2">
    <source>
        <dbReference type="Proteomes" id="UP000026915"/>
    </source>
</evidence>
<protein>
    <submittedName>
        <fullName evidence="1">Uncharacterized protein</fullName>
    </submittedName>
</protein>
<dbReference type="EMBL" id="CM001879">
    <property type="protein sequence ID" value="EOX91067.1"/>
    <property type="molecule type" value="Genomic_DNA"/>
</dbReference>
<dbReference type="Proteomes" id="UP000026915">
    <property type="component" value="Chromosome 1"/>
</dbReference>
<sequence length="90" mass="10030">MKAPHEVMLIRLIFSAKTPPLSTVPCQLIELNLPMIETCPSNSFNSTSANFRSMIATDFSSVDPNWGKGRSIMINFKERKALDMNLSSPL</sequence>
<dbReference type="InParanoid" id="A0A061DG57"/>
<gene>
    <name evidence="1" type="ORF">TCM_000363</name>
</gene>
<proteinExistence type="predicted"/>
<keyword evidence="2" id="KW-1185">Reference proteome</keyword>
<organism evidence="1 2">
    <name type="scientific">Theobroma cacao</name>
    <name type="common">Cacao</name>
    <name type="synonym">Cocoa</name>
    <dbReference type="NCBI Taxonomy" id="3641"/>
    <lineage>
        <taxon>Eukaryota</taxon>
        <taxon>Viridiplantae</taxon>
        <taxon>Streptophyta</taxon>
        <taxon>Embryophyta</taxon>
        <taxon>Tracheophyta</taxon>
        <taxon>Spermatophyta</taxon>
        <taxon>Magnoliopsida</taxon>
        <taxon>eudicotyledons</taxon>
        <taxon>Gunneridae</taxon>
        <taxon>Pentapetalae</taxon>
        <taxon>rosids</taxon>
        <taxon>malvids</taxon>
        <taxon>Malvales</taxon>
        <taxon>Malvaceae</taxon>
        <taxon>Byttnerioideae</taxon>
        <taxon>Theobroma</taxon>
    </lineage>
</organism>